<dbReference type="Pfam" id="PF00696">
    <property type="entry name" value="AA_kinase"/>
    <property type="match status" value="1"/>
</dbReference>
<gene>
    <name evidence="8" type="ORF">H6H00_22275</name>
</gene>
<keyword evidence="3 6" id="KW-0808">Transferase</keyword>
<evidence type="ECO:0000256" key="3">
    <source>
        <dbReference type="ARBA" id="ARBA00022679"/>
    </source>
</evidence>
<protein>
    <recommendedName>
        <fullName evidence="2 6">Carbamate kinase</fullName>
    </recommendedName>
</protein>
<dbReference type="SUPFAM" id="SSF53633">
    <property type="entry name" value="Carbamate kinase-like"/>
    <property type="match status" value="1"/>
</dbReference>
<dbReference type="PIRSF" id="PIRSF000723">
    <property type="entry name" value="Carbamate_kin"/>
    <property type="match status" value="1"/>
</dbReference>
<evidence type="ECO:0000313" key="9">
    <source>
        <dbReference type="Proteomes" id="UP000515728"/>
    </source>
</evidence>
<dbReference type="InterPro" id="IPR001048">
    <property type="entry name" value="Asp/Glu/Uridylate_kinase"/>
</dbReference>
<organism evidence="8 9">
    <name type="scientific">Pseudonocardia petroleophila</name>
    <dbReference type="NCBI Taxonomy" id="37331"/>
    <lineage>
        <taxon>Bacteria</taxon>
        <taxon>Bacillati</taxon>
        <taxon>Actinomycetota</taxon>
        <taxon>Actinomycetes</taxon>
        <taxon>Pseudonocardiales</taxon>
        <taxon>Pseudonocardiaceae</taxon>
        <taxon>Pseudonocardia</taxon>
    </lineage>
</organism>
<feature type="domain" description="Aspartate/glutamate/uridylate kinase" evidence="7">
    <location>
        <begin position="4"/>
        <end position="292"/>
    </location>
</feature>
<dbReference type="PANTHER" id="PTHR30409:SF1">
    <property type="entry name" value="CARBAMATE KINASE-RELATED"/>
    <property type="match status" value="1"/>
</dbReference>
<dbReference type="FunFam" id="3.40.1160.10:FF:000007">
    <property type="entry name" value="Carbamate kinase"/>
    <property type="match status" value="1"/>
</dbReference>
<evidence type="ECO:0000313" key="8">
    <source>
        <dbReference type="EMBL" id="QNG50901.1"/>
    </source>
</evidence>
<dbReference type="PRINTS" id="PR01469">
    <property type="entry name" value="CARBMTKINASE"/>
</dbReference>
<dbReference type="GO" id="GO:0019546">
    <property type="term" value="P:L-arginine deiminase pathway"/>
    <property type="evidence" value="ECO:0007669"/>
    <property type="project" value="TreeGrafter"/>
</dbReference>
<evidence type="ECO:0000256" key="4">
    <source>
        <dbReference type="ARBA" id="ARBA00022777"/>
    </source>
</evidence>
<dbReference type="InterPro" id="IPR003964">
    <property type="entry name" value="Carb_kinase"/>
</dbReference>
<dbReference type="CDD" id="cd04235">
    <property type="entry name" value="AAK_CK"/>
    <property type="match status" value="1"/>
</dbReference>
<dbReference type="InterPro" id="IPR036393">
    <property type="entry name" value="AceGlu_kinase-like_sf"/>
</dbReference>
<evidence type="ECO:0000256" key="5">
    <source>
        <dbReference type="ARBA" id="ARBA00048467"/>
    </source>
</evidence>
<dbReference type="Gene3D" id="3.40.1160.10">
    <property type="entry name" value="Acetylglutamate kinase-like"/>
    <property type="match status" value="1"/>
</dbReference>
<comment type="catalytic activity">
    <reaction evidence="5">
        <text>hydrogencarbonate + NH4(+) + ATP = carbamoyl phosphate + ADP + H2O + H(+)</text>
        <dbReference type="Rhea" id="RHEA:10152"/>
        <dbReference type="ChEBI" id="CHEBI:15377"/>
        <dbReference type="ChEBI" id="CHEBI:15378"/>
        <dbReference type="ChEBI" id="CHEBI:17544"/>
        <dbReference type="ChEBI" id="CHEBI:28938"/>
        <dbReference type="ChEBI" id="CHEBI:30616"/>
        <dbReference type="ChEBI" id="CHEBI:58228"/>
        <dbReference type="ChEBI" id="CHEBI:456216"/>
        <dbReference type="EC" id="2.7.2.2"/>
    </reaction>
</comment>
<evidence type="ECO:0000256" key="2">
    <source>
        <dbReference type="ARBA" id="ARBA00013070"/>
    </source>
</evidence>
<sequence>MPRTAVVALGGNAIIRAGQAGTHTEQAANARSMAQAICELRDAGWVVVVVHGNGPQVGNLSIQQHGAAEEVPALPLFVQGAMTQGQLGTLLVLALHEVVSEAPPAVVAMVTHVVVDGEDPAFGEPTKPIGPFFEKDEAERLAAERGWTVVEDSGRGYRQIVASPAPRRILEIGAVRSLVDQGMIVITCGGGGVPVVEDAGGYRGVDGVIDKDLTARLVATELGAEALVLITDIDRVALDFGTDRQRPILDMGVDEAQGHHDDGQFPPGSMGPKMAAAIDFVRHGGQAAVITDVAHVRASLDPTDGGEAGTRILAAHSPIGAVL</sequence>
<comment type="similarity">
    <text evidence="1 6">Belongs to the carbamate kinase family.</text>
</comment>
<accession>A0A7G7MDP0</accession>
<dbReference type="KEGG" id="ppel:H6H00_22275"/>
<dbReference type="GO" id="GO:0008804">
    <property type="term" value="F:carbamate kinase activity"/>
    <property type="evidence" value="ECO:0007669"/>
    <property type="project" value="UniProtKB-EC"/>
</dbReference>
<dbReference type="Proteomes" id="UP000515728">
    <property type="component" value="Chromosome"/>
</dbReference>
<evidence type="ECO:0000256" key="6">
    <source>
        <dbReference type="PIRNR" id="PIRNR000723"/>
    </source>
</evidence>
<keyword evidence="4 6" id="KW-0418">Kinase</keyword>
<evidence type="ECO:0000256" key="1">
    <source>
        <dbReference type="ARBA" id="ARBA00011066"/>
    </source>
</evidence>
<dbReference type="NCBIfam" id="NF009007">
    <property type="entry name" value="PRK12352.1"/>
    <property type="match status" value="1"/>
</dbReference>
<reference evidence="8 9" key="1">
    <citation type="submission" date="2020-08" db="EMBL/GenBank/DDBJ databases">
        <authorList>
            <person name="Mo P."/>
        </authorList>
    </citation>
    <scope>NUCLEOTIDE SEQUENCE [LARGE SCALE GENOMIC DNA]</scope>
    <source>
        <strain evidence="8 9">CGMCC 4.1532</strain>
    </source>
</reference>
<dbReference type="PANTHER" id="PTHR30409">
    <property type="entry name" value="CARBAMATE KINASE"/>
    <property type="match status" value="1"/>
</dbReference>
<dbReference type="EMBL" id="CP060131">
    <property type="protein sequence ID" value="QNG50901.1"/>
    <property type="molecule type" value="Genomic_DNA"/>
</dbReference>
<dbReference type="AlphaFoldDB" id="A0A7G7MDP0"/>
<dbReference type="GO" id="GO:0005829">
    <property type="term" value="C:cytosol"/>
    <property type="evidence" value="ECO:0007669"/>
    <property type="project" value="TreeGrafter"/>
</dbReference>
<name>A0A7G7MDP0_9PSEU</name>
<dbReference type="RefSeq" id="WP_185717662.1">
    <property type="nucleotide sequence ID" value="NZ_BAAAWI010000001.1"/>
</dbReference>
<keyword evidence="9" id="KW-1185">Reference proteome</keyword>
<proteinExistence type="inferred from homology"/>
<evidence type="ECO:0000259" key="7">
    <source>
        <dbReference type="Pfam" id="PF00696"/>
    </source>
</evidence>